<dbReference type="InterPro" id="IPR021457">
    <property type="entry name" value="DUF3108"/>
</dbReference>
<organism evidence="1">
    <name type="scientific">marine metagenome</name>
    <dbReference type="NCBI Taxonomy" id="408172"/>
    <lineage>
        <taxon>unclassified sequences</taxon>
        <taxon>metagenomes</taxon>
        <taxon>ecological metagenomes</taxon>
    </lineage>
</organism>
<feature type="non-terminal residue" evidence="1">
    <location>
        <position position="1"/>
    </location>
</feature>
<gene>
    <name evidence="1" type="ORF">METZ01_LOCUS115074</name>
</gene>
<feature type="non-terminal residue" evidence="1">
    <location>
        <position position="169"/>
    </location>
</feature>
<sequence length="169" mass="20081">VGQAELYVNRLDKINDLDAYHVTFSANTTGLADQLFKIRDQIDIWMDKKDFFTHRLIKNINEGNYSNKVDVKFDYQKSIAKTKTKEIFIDFMARDSFSMFYYLRTIPLNNNEVMSFSSYEGRRIVHYNLQMTGTERVRTNIGIFKCKVIRPYREGKNLFKNQGDMQIWI</sequence>
<name>A0A381XC97_9ZZZZ</name>
<dbReference type="Pfam" id="PF11306">
    <property type="entry name" value="DUF3108"/>
    <property type="match status" value="1"/>
</dbReference>
<accession>A0A381XC97</accession>
<dbReference type="EMBL" id="UINC01014614">
    <property type="protein sequence ID" value="SVA62220.1"/>
    <property type="molecule type" value="Genomic_DNA"/>
</dbReference>
<proteinExistence type="predicted"/>
<protein>
    <submittedName>
        <fullName evidence="1">Uncharacterized protein</fullName>
    </submittedName>
</protein>
<evidence type="ECO:0000313" key="1">
    <source>
        <dbReference type="EMBL" id="SVA62220.1"/>
    </source>
</evidence>
<reference evidence="1" key="1">
    <citation type="submission" date="2018-05" db="EMBL/GenBank/DDBJ databases">
        <authorList>
            <person name="Lanie J.A."/>
            <person name="Ng W.-L."/>
            <person name="Kazmierczak K.M."/>
            <person name="Andrzejewski T.M."/>
            <person name="Davidsen T.M."/>
            <person name="Wayne K.J."/>
            <person name="Tettelin H."/>
            <person name="Glass J.I."/>
            <person name="Rusch D."/>
            <person name="Podicherti R."/>
            <person name="Tsui H.-C.T."/>
            <person name="Winkler M.E."/>
        </authorList>
    </citation>
    <scope>NUCLEOTIDE SEQUENCE</scope>
</reference>
<dbReference type="AlphaFoldDB" id="A0A381XC97"/>